<dbReference type="GeneID" id="25472654"/>
<gene>
    <name evidence="1" type="ORF">ENH_00024840</name>
</gene>
<keyword evidence="2" id="KW-1185">Reference proteome</keyword>
<dbReference type="VEuPathDB" id="ToxoDB:ENH_00024840"/>
<proteinExistence type="predicted"/>
<dbReference type="RefSeq" id="XP_013440112.1">
    <property type="nucleotide sequence ID" value="XM_013584658.1"/>
</dbReference>
<reference evidence="1" key="2">
    <citation type="submission" date="2013-10" db="EMBL/GenBank/DDBJ databases">
        <authorList>
            <person name="Aslett M."/>
        </authorList>
    </citation>
    <scope>NUCLEOTIDE SEQUENCE [LARGE SCALE GENOMIC DNA]</scope>
    <source>
        <strain evidence="1">Houghton</strain>
    </source>
</reference>
<reference evidence="1" key="1">
    <citation type="submission" date="2013-10" db="EMBL/GenBank/DDBJ databases">
        <title>Genomic analysis of the causative agents of coccidiosis in chickens.</title>
        <authorList>
            <person name="Reid A.J."/>
            <person name="Blake D."/>
            <person name="Billington K."/>
            <person name="Browne H."/>
            <person name="Dunn M."/>
            <person name="Hung S."/>
            <person name="Kawahara F."/>
            <person name="Miranda-Saavedra D."/>
            <person name="Mourier T."/>
            <person name="Nagra H."/>
            <person name="Otto T.D."/>
            <person name="Rawlings N."/>
            <person name="Sanchez A."/>
            <person name="Sanders M."/>
            <person name="Subramaniam C."/>
            <person name="Tay Y."/>
            <person name="Dear P."/>
            <person name="Doerig C."/>
            <person name="Gruber A."/>
            <person name="Parkinson J."/>
            <person name="Shirley M."/>
            <person name="Wan K.L."/>
            <person name="Berriman M."/>
            <person name="Tomley F."/>
            <person name="Pain A."/>
        </authorList>
    </citation>
    <scope>NUCLEOTIDE SEQUENCE [LARGE SCALE GENOMIC DNA]</scope>
    <source>
        <strain evidence="1">Houghton</strain>
    </source>
</reference>
<protein>
    <submittedName>
        <fullName evidence="1">Uncharacterized protein</fullName>
    </submittedName>
</protein>
<accession>U6MM66</accession>
<sequence>MRVPLEVEVELELRAGAEDQLKTELQLGVEVQFWSGVQVWVGVEVFQLSVEAELELRTALTRSEVLAIEEDQLEAYAKAGAALEARRAEK</sequence>
<dbReference type="EMBL" id="HG722583">
    <property type="protein sequence ID" value="CDJ62750.1"/>
    <property type="molecule type" value="Genomic_DNA"/>
</dbReference>
<dbReference type="Proteomes" id="UP000030754">
    <property type="component" value="Unassembled WGS sequence"/>
</dbReference>
<evidence type="ECO:0000313" key="1">
    <source>
        <dbReference type="EMBL" id="CDJ62750.1"/>
    </source>
</evidence>
<organism evidence="1 2">
    <name type="scientific">Eimeria necatrix</name>
    <dbReference type="NCBI Taxonomy" id="51315"/>
    <lineage>
        <taxon>Eukaryota</taxon>
        <taxon>Sar</taxon>
        <taxon>Alveolata</taxon>
        <taxon>Apicomplexa</taxon>
        <taxon>Conoidasida</taxon>
        <taxon>Coccidia</taxon>
        <taxon>Eucoccidiorida</taxon>
        <taxon>Eimeriorina</taxon>
        <taxon>Eimeriidae</taxon>
        <taxon>Eimeria</taxon>
    </lineage>
</organism>
<dbReference type="AlphaFoldDB" id="U6MM66"/>
<evidence type="ECO:0000313" key="2">
    <source>
        <dbReference type="Proteomes" id="UP000030754"/>
    </source>
</evidence>
<name>U6MM66_9EIME</name>